<dbReference type="InterPro" id="IPR048284">
    <property type="entry name" value="EryCIII-like_N"/>
</dbReference>
<keyword evidence="8" id="KW-1185">Reference proteome</keyword>
<dbReference type="InterPro" id="IPR050426">
    <property type="entry name" value="Glycosyltransferase_28"/>
</dbReference>
<dbReference type="EMBL" id="CP030862">
    <property type="protein sequence ID" value="AXE24786.1"/>
    <property type="molecule type" value="Genomic_DNA"/>
</dbReference>
<dbReference type="FunFam" id="3.40.50.2000:FF:000072">
    <property type="entry name" value="Glycosyl transferase"/>
    <property type="match status" value="1"/>
</dbReference>
<gene>
    <name evidence="7" type="ORF">C0216_16210</name>
</gene>
<proteinExistence type="inferred from homology"/>
<dbReference type="SUPFAM" id="SSF53756">
    <property type="entry name" value="UDP-Glycosyltransferase/glycogen phosphorylase"/>
    <property type="match status" value="1"/>
</dbReference>
<evidence type="ECO:0000256" key="2">
    <source>
        <dbReference type="ARBA" id="ARBA00022676"/>
    </source>
</evidence>
<dbReference type="KEGG" id="sgz:C0216_16210"/>
<name>A0A344U1L5_9ACTN</name>
<feature type="domain" description="Erythromycin biosynthesis protein CIII-like C-terminal" evidence="5">
    <location>
        <begin position="289"/>
        <end position="428"/>
    </location>
</feature>
<dbReference type="GO" id="GO:0017000">
    <property type="term" value="P:antibiotic biosynthetic process"/>
    <property type="evidence" value="ECO:0007669"/>
    <property type="project" value="UniProtKB-ARBA"/>
</dbReference>
<evidence type="ECO:0000313" key="8">
    <source>
        <dbReference type="Proteomes" id="UP000252004"/>
    </source>
</evidence>
<dbReference type="InterPro" id="IPR010610">
    <property type="entry name" value="EryCIII-like_C"/>
</dbReference>
<dbReference type="Proteomes" id="UP000252004">
    <property type="component" value="Chromosome"/>
</dbReference>
<evidence type="ECO:0000259" key="5">
    <source>
        <dbReference type="Pfam" id="PF06722"/>
    </source>
</evidence>
<dbReference type="OrthoDB" id="3863369at2"/>
<accession>A0A344U1L5</accession>
<dbReference type="Pfam" id="PF21036">
    <property type="entry name" value="EryCIII-like_N"/>
    <property type="match status" value="1"/>
</dbReference>
<evidence type="ECO:0000256" key="1">
    <source>
        <dbReference type="ARBA" id="ARBA00006962"/>
    </source>
</evidence>
<dbReference type="CDD" id="cd03784">
    <property type="entry name" value="GT1_Gtf-like"/>
    <property type="match status" value="1"/>
</dbReference>
<dbReference type="PANTHER" id="PTHR48050:SF13">
    <property type="entry name" value="STEROL 3-BETA-GLUCOSYLTRANSFERASE UGT80A2"/>
    <property type="match status" value="1"/>
</dbReference>
<organism evidence="7 8">
    <name type="scientific">Streptomyces globosus</name>
    <dbReference type="NCBI Taxonomy" id="68209"/>
    <lineage>
        <taxon>Bacteria</taxon>
        <taxon>Bacillati</taxon>
        <taxon>Actinomycetota</taxon>
        <taxon>Actinomycetes</taxon>
        <taxon>Kitasatosporales</taxon>
        <taxon>Streptomycetaceae</taxon>
        <taxon>Streptomyces</taxon>
    </lineage>
</organism>
<dbReference type="GO" id="GO:0008194">
    <property type="term" value="F:UDP-glycosyltransferase activity"/>
    <property type="evidence" value="ECO:0007669"/>
    <property type="project" value="InterPro"/>
</dbReference>
<feature type="domain" description="Erythromycin biosynthesis protein CIII-like N-terminal" evidence="6">
    <location>
        <begin position="80"/>
        <end position="275"/>
    </location>
</feature>
<evidence type="ECO:0000256" key="4">
    <source>
        <dbReference type="SAM" id="MobiDB-lite"/>
    </source>
</evidence>
<dbReference type="PANTHER" id="PTHR48050">
    <property type="entry name" value="STEROL 3-BETA-GLUCOSYLTRANSFERASE"/>
    <property type="match status" value="1"/>
</dbReference>
<feature type="region of interest" description="Disordered" evidence="4">
    <location>
        <begin position="21"/>
        <end position="58"/>
    </location>
</feature>
<reference evidence="7 8" key="1">
    <citation type="submission" date="2018-01" db="EMBL/GenBank/DDBJ databases">
        <title>Draft genome Sequence of streptomyces globosus LZH-48.</title>
        <authorList>
            <person name="Ran K."/>
            <person name="Li Z."/>
            <person name="Wei S."/>
            <person name="Dong R."/>
        </authorList>
    </citation>
    <scope>NUCLEOTIDE SEQUENCE [LARGE SCALE GENOMIC DNA]</scope>
    <source>
        <strain evidence="7 8">LZH-48</strain>
    </source>
</reference>
<comment type="similarity">
    <text evidence="1">Belongs to the glycosyltransferase 28 family.</text>
</comment>
<evidence type="ECO:0000259" key="6">
    <source>
        <dbReference type="Pfam" id="PF21036"/>
    </source>
</evidence>
<dbReference type="Pfam" id="PF06722">
    <property type="entry name" value="EryCIII-like_C"/>
    <property type="match status" value="1"/>
</dbReference>
<evidence type="ECO:0000256" key="3">
    <source>
        <dbReference type="ARBA" id="ARBA00022679"/>
    </source>
</evidence>
<dbReference type="GO" id="GO:0016758">
    <property type="term" value="F:hexosyltransferase activity"/>
    <property type="evidence" value="ECO:0007669"/>
    <property type="project" value="UniProtKB-ARBA"/>
</dbReference>
<protein>
    <submittedName>
        <fullName evidence="7">Uncharacterized protein</fullName>
    </submittedName>
</protein>
<dbReference type="Gene3D" id="3.40.50.2000">
    <property type="entry name" value="Glycogen Phosphorylase B"/>
    <property type="match status" value="2"/>
</dbReference>
<dbReference type="AlphaFoldDB" id="A0A344U1L5"/>
<keyword evidence="2" id="KW-0328">Glycosyltransferase</keyword>
<evidence type="ECO:0000313" key="7">
    <source>
        <dbReference type="EMBL" id="AXE24786.1"/>
    </source>
</evidence>
<dbReference type="InterPro" id="IPR002213">
    <property type="entry name" value="UDP_glucos_trans"/>
</dbReference>
<keyword evidence="3" id="KW-0808">Transferase</keyword>
<sequence length="432" mass="44423">MPHSCAVAGPPGNVRISTLFQGTPAAPRPVHRREPGQAPATRTVRPVPDPPHPGQGESVRILFTGPAAAGHLFPMIPTAQALRAAGHEVLFASGQPLDRLREAGFPIVEIGDGRTLREVFEQSTGEEVEYVAHDRTTEQILDRAARGFALAGRPTVDGLLAAAEDWGADLLVHDSFQASAPLVAAKLKIPSAIQNFGVSSGLDMVGRIAAHSAEAYEAHGVEGPAEATPLNVVPASLGGDPGGLRMRYIPYNGGGTVPAELLRRGARPRIAVTLGTVLTELDGVRAIARLVEAAASVDADFLLAVGDADLSPLGTLPGNVRPLPWVPLAELLTAADALVHHGGSGTMLTALQAGLPQLLLPQGADHFVNADALTAAGAALRSTSEGVDAPLLARLTGDPALREAAASLRAENAALPTPAAIVPALEALAASR</sequence>